<feature type="compositionally biased region" description="Basic and acidic residues" evidence="1">
    <location>
        <begin position="1"/>
        <end position="14"/>
    </location>
</feature>
<feature type="region of interest" description="Disordered" evidence="1">
    <location>
        <begin position="1"/>
        <end position="40"/>
    </location>
</feature>
<keyword evidence="3" id="KW-1185">Reference proteome</keyword>
<reference evidence="2 3" key="1">
    <citation type="submission" date="2019-08" db="EMBL/GenBank/DDBJ databases">
        <authorList>
            <person name="Alioto T."/>
            <person name="Alioto T."/>
            <person name="Gomez Garrido J."/>
        </authorList>
    </citation>
    <scope>NUCLEOTIDE SEQUENCE [LARGE SCALE GENOMIC DNA]</scope>
</reference>
<evidence type="ECO:0000256" key="1">
    <source>
        <dbReference type="SAM" id="MobiDB-lite"/>
    </source>
</evidence>
<accession>A0A5E4N0J2</accession>
<sequence length="221" mass="25331">MEQEQREQQERENFLDLSINISSLSTSQDNGGDDSNSEASHSWTLIEIPANLDRTGSSVLEDTSEQDIANLNITIPPTPPSTSDSNITMVEKEDKIIGITYTWVLTPIPERRLRTTDIAFKIHSTIFEDKIIYCVNFTPFGHVLLFSLNKLVNYFFPWSDVTICAKILQEHLNIPLYRGNSEQIELLHRYHIISSLVPDDSPLVLLQDLYDHICELKRKIK</sequence>
<feature type="compositionally biased region" description="Polar residues" evidence="1">
    <location>
        <begin position="19"/>
        <end position="30"/>
    </location>
</feature>
<name>A0A5E4N0J2_9HEMI</name>
<evidence type="ECO:0000313" key="3">
    <source>
        <dbReference type="Proteomes" id="UP000325440"/>
    </source>
</evidence>
<dbReference type="EMBL" id="CABPRJ010001434">
    <property type="protein sequence ID" value="VVC36580.1"/>
    <property type="molecule type" value="Genomic_DNA"/>
</dbReference>
<gene>
    <name evidence="2" type="ORF">CINCED_3A019790</name>
</gene>
<dbReference type="Proteomes" id="UP000325440">
    <property type="component" value="Unassembled WGS sequence"/>
</dbReference>
<protein>
    <submittedName>
        <fullName evidence="2">Uncharacterized protein</fullName>
    </submittedName>
</protein>
<organism evidence="2 3">
    <name type="scientific">Cinara cedri</name>
    <dbReference type="NCBI Taxonomy" id="506608"/>
    <lineage>
        <taxon>Eukaryota</taxon>
        <taxon>Metazoa</taxon>
        <taxon>Ecdysozoa</taxon>
        <taxon>Arthropoda</taxon>
        <taxon>Hexapoda</taxon>
        <taxon>Insecta</taxon>
        <taxon>Pterygota</taxon>
        <taxon>Neoptera</taxon>
        <taxon>Paraneoptera</taxon>
        <taxon>Hemiptera</taxon>
        <taxon>Sternorrhyncha</taxon>
        <taxon>Aphidomorpha</taxon>
        <taxon>Aphidoidea</taxon>
        <taxon>Aphididae</taxon>
        <taxon>Lachninae</taxon>
        <taxon>Cinara</taxon>
    </lineage>
</organism>
<evidence type="ECO:0000313" key="2">
    <source>
        <dbReference type="EMBL" id="VVC36580.1"/>
    </source>
</evidence>
<dbReference type="AlphaFoldDB" id="A0A5E4N0J2"/>
<proteinExistence type="predicted"/>